<dbReference type="Pfam" id="PF01464">
    <property type="entry name" value="SLT"/>
    <property type="match status" value="1"/>
</dbReference>
<dbReference type="RefSeq" id="WP_249098161.1">
    <property type="nucleotide sequence ID" value="NZ_JAMAST010000002.1"/>
</dbReference>
<dbReference type="Proteomes" id="UP001203004">
    <property type="component" value="Unassembled WGS sequence"/>
</dbReference>
<proteinExistence type="inferred from homology"/>
<comment type="similarity">
    <text evidence="1">Belongs to the transglycosylase Slt family.</text>
</comment>
<sequence>MSVDPNTIAQLLSLSFTTGNQNVSDQSNLLSGQTNSAYSNLFGTLLMLMMNNDSGNSMTALSRTASEADTGALTAGASADTDRLLWQQLSSSVSPLGQSSAASASSLSGTGKTSDYEPAIQAMSKKYSVDANLIRSVIEAESGGNPNATSAAGAEGLMQLMPGTAAGLGVTNAYDPVQNIEGGTKYLRKLLDRYNNNYALALAAYNAGSGNVEKYGGIPPFTETQAYVKKIMNNLQTVSV</sequence>
<protein>
    <submittedName>
        <fullName evidence="3">Lytic transglycosylase domain-containing protein</fullName>
    </submittedName>
</protein>
<evidence type="ECO:0000313" key="3">
    <source>
        <dbReference type="EMBL" id="MCL1631028.1"/>
    </source>
</evidence>
<evidence type="ECO:0000256" key="1">
    <source>
        <dbReference type="ARBA" id="ARBA00007734"/>
    </source>
</evidence>
<evidence type="ECO:0000259" key="2">
    <source>
        <dbReference type="Pfam" id="PF01464"/>
    </source>
</evidence>
<keyword evidence="4" id="KW-1185">Reference proteome</keyword>
<dbReference type="SUPFAM" id="SSF53955">
    <property type="entry name" value="Lysozyme-like"/>
    <property type="match status" value="1"/>
</dbReference>
<accession>A0ABT0M8S6</accession>
<comment type="caution">
    <text evidence="3">The sequence shown here is derived from an EMBL/GenBank/DDBJ whole genome shotgun (WGS) entry which is preliminary data.</text>
</comment>
<name>A0ABT0M8S6_9BACL</name>
<dbReference type="PROSITE" id="PS00922">
    <property type="entry name" value="TRANSGLYCOSYLASE"/>
    <property type="match status" value="1"/>
</dbReference>
<dbReference type="EMBL" id="JAMAST010000002">
    <property type="protein sequence ID" value="MCL1631028.1"/>
    <property type="molecule type" value="Genomic_DNA"/>
</dbReference>
<dbReference type="PANTHER" id="PTHR37423">
    <property type="entry name" value="SOLUBLE LYTIC MUREIN TRANSGLYCOSYLASE-RELATED"/>
    <property type="match status" value="1"/>
</dbReference>
<evidence type="ECO:0000313" key="4">
    <source>
        <dbReference type="Proteomes" id="UP001203004"/>
    </source>
</evidence>
<dbReference type="InterPro" id="IPR000189">
    <property type="entry name" value="Transglyc_AS"/>
</dbReference>
<feature type="domain" description="Transglycosylase SLT" evidence="2">
    <location>
        <begin position="119"/>
        <end position="224"/>
    </location>
</feature>
<dbReference type="CDD" id="cd00254">
    <property type="entry name" value="LT-like"/>
    <property type="match status" value="1"/>
</dbReference>
<reference evidence="3 4" key="1">
    <citation type="submission" date="2022-05" db="EMBL/GenBank/DDBJ databases">
        <title>Sporolactobacillus sp nov CPB3-1, isolated from tree bark (Mangifera indica L.).</title>
        <authorList>
            <person name="Phuengjayaem S."/>
            <person name="Tanasupawat S."/>
        </authorList>
    </citation>
    <scope>NUCLEOTIDE SEQUENCE [LARGE SCALE GENOMIC DNA]</scope>
    <source>
        <strain evidence="3 4">CPB3-1</strain>
    </source>
</reference>
<dbReference type="InterPro" id="IPR023346">
    <property type="entry name" value="Lysozyme-like_dom_sf"/>
</dbReference>
<dbReference type="InterPro" id="IPR008258">
    <property type="entry name" value="Transglycosylase_SLT_dom_1"/>
</dbReference>
<dbReference type="PANTHER" id="PTHR37423:SF2">
    <property type="entry name" value="MEMBRANE-BOUND LYTIC MUREIN TRANSGLYCOSYLASE C"/>
    <property type="match status" value="1"/>
</dbReference>
<dbReference type="Gene3D" id="1.10.530.10">
    <property type="match status" value="1"/>
</dbReference>
<organism evidence="3 4">
    <name type="scientific">Sporolactobacillus mangiferae</name>
    <dbReference type="NCBI Taxonomy" id="2940498"/>
    <lineage>
        <taxon>Bacteria</taxon>
        <taxon>Bacillati</taxon>
        <taxon>Bacillota</taxon>
        <taxon>Bacilli</taxon>
        <taxon>Bacillales</taxon>
        <taxon>Sporolactobacillaceae</taxon>
        <taxon>Sporolactobacillus</taxon>
    </lineage>
</organism>
<gene>
    <name evidence="3" type="ORF">M3N64_03590</name>
</gene>